<dbReference type="InterPro" id="IPR016032">
    <property type="entry name" value="Sig_transdc_resp-reg_C-effctor"/>
</dbReference>
<dbReference type="Pfam" id="PF00196">
    <property type="entry name" value="GerE"/>
    <property type="match status" value="1"/>
</dbReference>
<dbReference type="CDD" id="cd06170">
    <property type="entry name" value="LuxR_C_like"/>
    <property type="match status" value="1"/>
</dbReference>
<evidence type="ECO:0000259" key="4">
    <source>
        <dbReference type="PROSITE" id="PS50043"/>
    </source>
</evidence>
<dbReference type="EMBL" id="MVHE01000051">
    <property type="protein sequence ID" value="ORA15382.1"/>
    <property type="molecule type" value="Genomic_DNA"/>
</dbReference>
<dbReference type="AlphaFoldDB" id="A0A1W9ZHC2"/>
<dbReference type="Gene3D" id="1.10.10.10">
    <property type="entry name" value="Winged helix-like DNA-binding domain superfamily/Winged helix DNA-binding domain"/>
    <property type="match status" value="1"/>
</dbReference>
<keyword evidence="6" id="KW-1185">Reference proteome</keyword>
<reference evidence="5 6" key="1">
    <citation type="submission" date="2017-02" db="EMBL/GenBank/DDBJ databases">
        <title>The new phylogeny of genus Mycobacterium.</title>
        <authorList>
            <person name="Tortoli E."/>
            <person name="Trovato A."/>
            <person name="Cirillo D.M."/>
        </authorList>
    </citation>
    <scope>NUCLEOTIDE SEQUENCE [LARGE SCALE GENOMIC DNA]</scope>
    <source>
        <strain evidence="5 6">DSM 45057</strain>
    </source>
</reference>
<keyword evidence="1" id="KW-0805">Transcription regulation</keyword>
<dbReference type="InterPro" id="IPR036388">
    <property type="entry name" value="WH-like_DNA-bd_sf"/>
</dbReference>
<dbReference type="Proteomes" id="UP000192284">
    <property type="component" value="Unassembled WGS sequence"/>
</dbReference>
<keyword evidence="3" id="KW-0804">Transcription</keyword>
<sequence length="907" mass="97622">MIDRVDELLALESFLDDTGSPGGLLLRGDAGVGKSMLVQELSDRAAARGWRLLRCSGVEAEASFVLAGLSQLVYPLRDFIGGLGAEDQRTLQTVLGASCDRAPSVSGLTFALLSLLTAAGDAEPLLVVIDDAHWFDDVSARVIGMAGRRLDVAAVRLIGACRNEVPNPLADGGWPQLMLGPFGAEHSASFLDELGIDLGPTARDAVLEQAAGNPLALAELSRCALENAWTPDTPLPLTQRLVAIFGHRLKSLDETARAELLRGALDGAATAGVAAAPLRTRYVMRGVEAAVEYGILTVDNRGEMVFRHPLVRAAVIQASIAEHRRAAHALLADLYPDDVVRRAAHLADATVGPDQAVADTLAKAAELTIRRGGARQAIGLFRRAAEMCEELRRREDLLAYAAFVALQAAQLDDAEHLLAEVDLGARASGAAVLTSSFISLYRYGDVAATHRRLAERLRSSDDLDAETLSRMVNLLLAANMFGGDPVQWGITDGIVDSLVDRLGELTLIYRDAWADAARRSHSVRPRLNAQLNRLPELQPWDLMRLALAGYYVDVIDDFRPALDRVVEREMYGGAATIALATLALVMVHQTASGQWAEAQRSGQRGMALCSRHKYELFDCQFKSYLGLLAACQGDVARAGELAAEVRVWAEPRRVGFLMGNAQQIGVLCSLGEGNYESAYLQATTITAPGEFPPYSLHAPRTLFDLVEAAVHTDRLDEAHRHVQAAERLQFADASPRLAIATRAAAAMCASDELAPALFEEVLRHPGIRSFPFEHARVRLAYGMRLRRSRQVTGARVALAAAAEIFAGLGAEPWAQRARNELRAAGATVHHSAAGGPAPLSAQERRIAELAAKGLTNKEIARQLSLSSRTVGAHLYRLFPKLGVTRRAGLHDALKAFDAAHGTIESSD</sequence>
<dbReference type="PRINTS" id="PR00038">
    <property type="entry name" value="HTHLUXR"/>
</dbReference>
<comment type="caution">
    <text evidence="5">The sequence shown here is derived from an EMBL/GenBank/DDBJ whole genome shotgun (WGS) entry which is preliminary data.</text>
</comment>
<feature type="domain" description="HTH luxR-type" evidence="4">
    <location>
        <begin position="832"/>
        <end position="897"/>
    </location>
</feature>
<accession>A0A1W9ZHC2</accession>
<dbReference type="PROSITE" id="PS50043">
    <property type="entry name" value="HTH_LUXR_2"/>
    <property type="match status" value="1"/>
</dbReference>
<dbReference type="PANTHER" id="PTHR44688:SF16">
    <property type="entry name" value="DNA-BINDING TRANSCRIPTIONAL ACTIVATOR DEVR_DOSR"/>
    <property type="match status" value="1"/>
</dbReference>
<dbReference type="SMART" id="SM00421">
    <property type="entry name" value="HTH_LUXR"/>
    <property type="match status" value="1"/>
</dbReference>
<gene>
    <name evidence="5" type="ORF">BST12_22080</name>
</gene>
<evidence type="ECO:0000313" key="6">
    <source>
        <dbReference type="Proteomes" id="UP000192284"/>
    </source>
</evidence>
<dbReference type="InterPro" id="IPR027417">
    <property type="entry name" value="P-loop_NTPase"/>
</dbReference>
<dbReference type="InterPro" id="IPR000792">
    <property type="entry name" value="Tscrpt_reg_LuxR_C"/>
</dbReference>
<keyword evidence="2" id="KW-0238">DNA-binding</keyword>
<dbReference type="GO" id="GO:0006355">
    <property type="term" value="P:regulation of DNA-templated transcription"/>
    <property type="evidence" value="ECO:0007669"/>
    <property type="project" value="InterPro"/>
</dbReference>
<dbReference type="InterPro" id="IPR041664">
    <property type="entry name" value="AAA_16"/>
</dbReference>
<dbReference type="GO" id="GO:0003677">
    <property type="term" value="F:DNA binding"/>
    <property type="evidence" value="ECO:0007669"/>
    <property type="project" value="UniProtKB-KW"/>
</dbReference>
<evidence type="ECO:0000256" key="2">
    <source>
        <dbReference type="ARBA" id="ARBA00023125"/>
    </source>
</evidence>
<name>A0A1W9ZHC2_MYCAN</name>
<dbReference type="PROSITE" id="PS00622">
    <property type="entry name" value="HTH_LUXR_1"/>
    <property type="match status" value="1"/>
</dbReference>
<proteinExistence type="predicted"/>
<organism evidence="5 6">
    <name type="scientific">Mycobacterium angelicum</name>
    <dbReference type="NCBI Taxonomy" id="470074"/>
    <lineage>
        <taxon>Bacteria</taxon>
        <taxon>Bacillati</taxon>
        <taxon>Actinomycetota</taxon>
        <taxon>Actinomycetes</taxon>
        <taxon>Mycobacteriales</taxon>
        <taxon>Mycobacteriaceae</taxon>
        <taxon>Mycobacterium</taxon>
    </lineage>
</organism>
<dbReference type="PANTHER" id="PTHR44688">
    <property type="entry name" value="DNA-BINDING TRANSCRIPTIONAL ACTIVATOR DEVR_DOSR"/>
    <property type="match status" value="1"/>
</dbReference>
<evidence type="ECO:0000313" key="5">
    <source>
        <dbReference type="EMBL" id="ORA15382.1"/>
    </source>
</evidence>
<dbReference type="SUPFAM" id="SSF52540">
    <property type="entry name" value="P-loop containing nucleoside triphosphate hydrolases"/>
    <property type="match status" value="1"/>
</dbReference>
<evidence type="ECO:0000256" key="1">
    <source>
        <dbReference type="ARBA" id="ARBA00023015"/>
    </source>
</evidence>
<protein>
    <submittedName>
        <fullName evidence="5">Helix-turn-helix transcriptional regulator</fullName>
    </submittedName>
</protein>
<evidence type="ECO:0000256" key="3">
    <source>
        <dbReference type="ARBA" id="ARBA00023163"/>
    </source>
</evidence>
<dbReference type="SUPFAM" id="SSF46894">
    <property type="entry name" value="C-terminal effector domain of the bipartite response regulators"/>
    <property type="match status" value="1"/>
</dbReference>
<dbReference type="Pfam" id="PF13191">
    <property type="entry name" value="AAA_16"/>
    <property type="match status" value="1"/>
</dbReference>